<gene>
    <name evidence="3" type="ORF">A6J80_12920</name>
</gene>
<accession>A0A1V0GTJ0</accession>
<dbReference type="KEGG" id="pye:A6J80_12920"/>
<feature type="signal peptide" evidence="2">
    <location>
        <begin position="1"/>
        <end position="23"/>
    </location>
</feature>
<dbReference type="Pfam" id="PF04402">
    <property type="entry name" value="SIMPL"/>
    <property type="match status" value="1"/>
</dbReference>
<dbReference type="PANTHER" id="PTHR34387">
    <property type="entry name" value="SLR1258 PROTEIN"/>
    <property type="match status" value="1"/>
</dbReference>
<evidence type="ECO:0000256" key="2">
    <source>
        <dbReference type="SAM" id="SignalP"/>
    </source>
</evidence>
<proteinExistence type="predicted"/>
<dbReference type="PANTHER" id="PTHR34387:SF1">
    <property type="entry name" value="PERIPLASMIC IMMUNOGENIC PROTEIN"/>
    <property type="match status" value="1"/>
</dbReference>
<organism evidence="3 4">
    <name type="scientific">Paracoccus yeei</name>
    <dbReference type="NCBI Taxonomy" id="147645"/>
    <lineage>
        <taxon>Bacteria</taxon>
        <taxon>Pseudomonadati</taxon>
        <taxon>Pseudomonadota</taxon>
        <taxon>Alphaproteobacteria</taxon>
        <taxon>Rhodobacterales</taxon>
        <taxon>Paracoccaceae</taxon>
        <taxon>Paracoccus</taxon>
    </lineage>
</organism>
<name>A0A1V0GTJ0_9RHOB</name>
<dbReference type="RefSeq" id="WP_080621766.1">
    <property type="nucleotide sequence ID" value="NZ_CAWMZI010000001.1"/>
</dbReference>
<dbReference type="STRING" id="147645.A6J80_12920"/>
<evidence type="ECO:0000313" key="4">
    <source>
        <dbReference type="Proteomes" id="UP000191257"/>
    </source>
</evidence>
<protein>
    <submittedName>
        <fullName evidence="3">DUF541 domain-containing protein</fullName>
    </submittedName>
</protein>
<sequence length="275" mass="28173">MPAIRPLIAAASLLALASGPALAQMPAPGDAPPAPGAHHAMPGHPKPHAARLSVTGEGQSATQPDMATISLGVSTEAATAQEAMAQNATRQQAVIDALKAEGIEARDIQTSGLNLSPRMVFAEGQPPKLSGYTAQNMVTVRVRDLARLGPVLDKLVETGANEINGIGFAREDMEAARDEARARAIAEARRRAEQMAEAAGMRLGALRALSDAPVAEGPRPMMMRAEAKAADATPIEAGELSVTAQVSAVYDLLPGDAPAPDAPAADGEAPEAPAN</sequence>
<dbReference type="GO" id="GO:0006974">
    <property type="term" value="P:DNA damage response"/>
    <property type="evidence" value="ECO:0007669"/>
    <property type="project" value="TreeGrafter"/>
</dbReference>
<dbReference type="eggNOG" id="COG2968">
    <property type="taxonomic scope" value="Bacteria"/>
</dbReference>
<dbReference type="Gene3D" id="3.30.110.170">
    <property type="entry name" value="Protein of unknown function (DUF541), domain 1"/>
    <property type="match status" value="1"/>
</dbReference>
<dbReference type="AlphaFoldDB" id="A0A1V0GTJ0"/>
<dbReference type="InterPro" id="IPR007497">
    <property type="entry name" value="SIMPL/DUF541"/>
</dbReference>
<keyword evidence="4" id="KW-1185">Reference proteome</keyword>
<evidence type="ECO:0000256" key="1">
    <source>
        <dbReference type="SAM" id="MobiDB-lite"/>
    </source>
</evidence>
<feature type="region of interest" description="Disordered" evidence="1">
    <location>
        <begin position="253"/>
        <end position="275"/>
    </location>
</feature>
<keyword evidence="2" id="KW-0732">Signal</keyword>
<feature type="region of interest" description="Disordered" evidence="1">
    <location>
        <begin position="24"/>
        <end position="63"/>
    </location>
</feature>
<dbReference type="EMBL" id="CP020442">
    <property type="protein sequence ID" value="ARC37157.1"/>
    <property type="molecule type" value="Genomic_DNA"/>
</dbReference>
<dbReference type="InterPro" id="IPR052022">
    <property type="entry name" value="26kDa_periplasmic_antigen"/>
</dbReference>
<feature type="chain" id="PRO_5012437289" evidence="2">
    <location>
        <begin position="24"/>
        <end position="275"/>
    </location>
</feature>
<evidence type="ECO:0000313" key="3">
    <source>
        <dbReference type="EMBL" id="ARC37157.1"/>
    </source>
</evidence>
<reference evidence="3" key="1">
    <citation type="submission" date="2017-12" db="EMBL/GenBank/DDBJ databases">
        <title>FDA dAtabase for Regulatory Grade micrObial Sequences (FDA-ARGOS): Supporting development and validation of Infectious Disease Dx tests.</title>
        <authorList>
            <person name="Campos J."/>
            <person name="Goldberg B."/>
            <person name="Tallon L."/>
            <person name="Sadzewicz L."/>
            <person name="Sengamalay N."/>
            <person name="Ott S."/>
            <person name="Godinez A."/>
            <person name="Nagaraj S."/>
            <person name="Vyas G."/>
            <person name="Aluvathingal J."/>
            <person name="Nadendla S."/>
            <person name="Geyer C."/>
            <person name="Nandy P."/>
            <person name="Hobson J."/>
            <person name="Sichtig H."/>
        </authorList>
    </citation>
    <scope>NUCLEOTIDE SEQUENCE</scope>
    <source>
        <strain evidence="3">FDAARGOS_252</strain>
    </source>
</reference>
<dbReference type="Gene3D" id="3.30.70.2970">
    <property type="entry name" value="Protein of unknown function (DUF541), domain 2"/>
    <property type="match status" value="1"/>
</dbReference>
<dbReference type="Proteomes" id="UP000191257">
    <property type="component" value="Chromosome"/>
</dbReference>